<accession>A0A8S9P4G2</accession>
<gene>
    <name evidence="1" type="ORF">F2Q69_00001305</name>
</gene>
<dbReference type="Proteomes" id="UP000712600">
    <property type="component" value="Unassembled WGS sequence"/>
</dbReference>
<name>A0A8S9P4G2_BRACR</name>
<reference evidence="1" key="1">
    <citation type="submission" date="2019-12" db="EMBL/GenBank/DDBJ databases">
        <title>Genome sequencing and annotation of Brassica cretica.</title>
        <authorList>
            <person name="Studholme D.J."/>
            <person name="Sarris P."/>
        </authorList>
    </citation>
    <scope>NUCLEOTIDE SEQUENCE</scope>
    <source>
        <strain evidence="1">PFS-109/04</strain>
        <tissue evidence="1">Leaf</tissue>
    </source>
</reference>
<dbReference type="EMBL" id="QGKX02001521">
    <property type="protein sequence ID" value="KAF3510080.1"/>
    <property type="molecule type" value="Genomic_DNA"/>
</dbReference>
<organism evidence="1 2">
    <name type="scientific">Brassica cretica</name>
    <name type="common">Mustard</name>
    <dbReference type="NCBI Taxonomy" id="69181"/>
    <lineage>
        <taxon>Eukaryota</taxon>
        <taxon>Viridiplantae</taxon>
        <taxon>Streptophyta</taxon>
        <taxon>Embryophyta</taxon>
        <taxon>Tracheophyta</taxon>
        <taxon>Spermatophyta</taxon>
        <taxon>Magnoliopsida</taxon>
        <taxon>eudicotyledons</taxon>
        <taxon>Gunneridae</taxon>
        <taxon>Pentapetalae</taxon>
        <taxon>rosids</taxon>
        <taxon>malvids</taxon>
        <taxon>Brassicales</taxon>
        <taxon>Brassicaceae</taxon>
        <taxon>Brassiceae</taxon>
        <taxon>Brassica</taxon>
    </lineage>
</organism>
<evidence type="ECO:0000313" key="2">
    <source>
        <dbReference type="Proteomes" id="UP000712600"/>
    </source>
</evidence>
<evidence type="ECO:0000313" key="1">
    <source>
        <dbReference type="EMBL" id="KAF3510080.1"/>
    </source>
</evidence>
<sequence>MAATAPWDLSWYVQLLSLGCEFSKRNNMLSLRTHHWLLIKRFESFSIHYQHMNRI</sequence>
<comment type="caution">
    <text evidence="1">The sequence shown here is derived from an EMBL/GenBank/DDBJ whole genome shotgun (WGS) entry which is preliminary data.</text>
</comment>
<proteinExistence type="predicted"/>
<dbReference type="AlphaFoldDB" id="A0A8S9P4G2"/>
<protein>
    <submittedName>
        <fullName evidence="1">Uncharacterized protein</fullName>
    </submittedName>
</protein>